<feature type="compositionally biased region" description="Polar residues" evidence="2">
    <location>
        <begin position="419"/>
        <end position="433"/>
    </location>
</feature>
<evidence type="ECO:0000256" key="1">
    <source>
        <dbReference type="ARBA" id="ARBA00008615"/>
    </source>
</evidence>
<dbReference type="InterPro" id="IPR029373">
    <property type="entry name" value="FAM216"/>
</dbReference>
<keyword evidence="4" id="KW-1185">Reference proteome</keyword>
<feature type="compositionally biased region" description="Basic and acidic residues" evidence="2">
    <location>
        <begin position="377"/>
        <end position="418"/>
    </location>
</feature>
<feature type="region of interest" description="Disordered" evidence="2">
    <location>
        <begin position="155"/>
        <end position="174"/>
    </location>
</feature>
<proteinExistence type="inferred from homology"/>
<feature type="compositionally biased region" description="Low complexity" evidence="2">
    <location>
        <begin position="365"/>
        <end position="376"/>
    </location>
</feature>
<feature type="compositionally biased region" description="Basic and acidic residues" evidence="2">
    <location>
        <begin position="99"/>
        <end position="113"/>
    </location>
</feature>
<dbReference type="EMBL" id="CAJPWZ010002006">
    <property type="protein sequence ID" value="CAG2228816.1"/>
    <property type="molecule type" value="Genomic_DNA"/>
</dbReference>
<feature type="compositionally biased region" description="Low complexity" evidence="2">
    <location>
        <begin position="344"/>
        <end position="357"/>
    </location>
</feature>
<comment type="similarity">
    <text evidence="1">Belongs to the FAM216 family.</text>
</comment>
<dbReference type="AlphaFoldDB" id="A0A8S3T5V6"/>
<evidence type="ECO:0000313" key="4">
    <source>
        <dbReference type="Proteomes" id="UP000683360"/>
    </source>
</evidence>
<feature type="region of interest" description="Disordered" evidence="2">
    <location>
        <begin position="83"/>
        <end position="131"/>
    </location>
</feature>
<evidence type="ECO:0000313" key="3">
    <source>
        <dbReference type="EMBL" id="CAG2228816.1"/>
    </source>
</evidence>
<gene>
    <name evidence="3" type="ORF">MEDL_41741</name>
</gene>
<sequence length="531" mass="60748">MVKADKTVMEVFQSRYLHQISQVFNEINNNNVQKHTPTPTTISNEELEKRYAREPFNGRPWPASSPVSGVYDIRNSTTRLILLNNRRKKDSQLRGRSNPRKEEHRYPEPERHSRSSTPVNREYHTSCLDSSSPYYEPDVDLDMDWLNRSQRPQNRFAAGSAVNPKRHTSCQVPSDPRAFDIQLHSMTGRPNSRTSLPANFGKSPMMGQRQLNPGEQRYFTSISRVYSNNQMIRLKRRQYIDLLNQQLSKGLYTKKEYERYRDFIALGRQRQYMQIKGRAASAPVRRSTSTGDETSRSISSVSGDDKSSISEKNTKTKSEKDESPYRTTQQPKRSQTPDKRPQSEKSNSSIKSTSSGRKSPDKSSRSTSAKSTTSSIRADDNKQSEEHVKQAKANESESKSEPNDIDEKQNDNIARQEETTGNDSDTNIPSAKQYSAREGHDRPKSRLGHIPGRSANTEDDDKSLQDKDSKDDDKTEIEKVFQSDNVESTEESTQNSEQKPQEEHNQKTKKSRDSDSDSSSDEEKDPDKLQY</sequence>
<dbReference type="Pfam" id="PF15107">
    <property type="entry name" value="FAM216B"/>
    <property type="match status" value="1"/>
</dbReference>
<feature type="compositionally biased region" description="Polar residues" evidence="2">
    <location>
        <begin position="325"/>
        <end position="334"/>
    </location>
</feature>
<organism evidence="3 4">
    <name type="scientific">Mytilus edulis</name>
    <name type="common">Blue mussel</name>
    <dbReference type="NCBI Taxonomy" id="6550"/>
    <lineage>
        <taxon>Eukaryota</taxon>
        <taxon>Metazoa</taxon>
        <taxon>Spiralia</taxon>
        <taxon>Lophotrochozoa</taxon>
        <taxon>Mollusca</taxon>
        <taxon>Bivalvia</taxon>
        <taxon>Autobranchia</taxon>
        <taxon>Pteriomorphia</taxon>
        <taxon>Mytilida</taxon>
        <taxon>Mytiloidea</taxon>
        <taxon>Mytilidae</taxon>
        <taxon>Mytilinae</taxon>
        <taxon>Mytilus</taxon>
    </lineage>
</organism>
<comment type="caution">
    <text evidence="3">The sequence shown here is derived from an EMBL/GenBank/DDBJ whole genome shotgun (WGS) entry which is preliminary data.</text>
</comment>
<dbReference type="Proteomes" id="UP000683360">
    <property type="component" value="Unassembled WGS sequence"/>
</dbReference>
<name>A0A8S3T5V6_MYTED</name>
<feature type="compositionally biased region" description="Basic and acidic residues" evidence="2">
    <location>
        <begin position="462"/>
        <end position="481"/>
    </location>
</feature>
<protein>
    <submittedName>
        <fullName evidence="3">Uncharacterized protein</fullName>
    </submittedName>
</protein>
<feature type="compositionally biased region" description="Basic and acidic residues" evidence="2">
    <location>
        <begin position="499"/>
        <end position="515"/>
    </location>
</feature>
<accession>A0A8S3T5V6</accession>
<evidence type="ECO:0000256" key="2">
    <source>
        <dbReference type="SAM" id="MobiDB-lite"/>
    </source>
</evidence>
<dbReference type="OrthoDB" id="5980156at2759"/>
<feature type="region of interest" description="Disordered" evidence="2">
    <location>
        <begin position="275"/>
        <end position="531"/>
    </location>
</feature>
<feature type="compositionally biased region" description="Basic and acidic residues" evidence="2">
    <location>
        <begin position="303"/>
        <end position="324"/>
    </location>
</feature>
<feature type="compositionally biased region" description="Basic and acidic residues" evidence="2">
    <location>
        <begin position="435"/>
        <end position="444"/>
    </location>
</feature>
<reference evidence="3" key="1">
    <citation type="submission" date="2021-03" db="EMBL/GenBank/DDBJ databases">
        <authorList>
            <person name="Bekaert M."/>
        </authorList>
    </citation>
    <scope>NUCLEOTIDE SEQUENCE</scope>
</reference>